<evidence type="ECO:0000259" key="2">
    <source>
        <dbReference type="SMART" id="SM01204"/>
    </source>
</evidence>
<name>A0AB39XR60_9BRAD</name>
<evidence type="ECO:0000313" key="3">
    <source>
        <dbReference type="EMBL" id="XDV60273.1"/>
    </source>
</evidence>
<dbReference type="AlphaFoldDB" id="A0AB39XR60"/>
<feature type="domain" description="FIST C-domain" evidence="2">
    <location>
        <begin position="228"/>
        <end position="367"/>
    </location>
</feature>
<dbReference type="Pfam" id="PF08495">
    <property type="entry name" value="FIST"/>
    <property type="match status" value="1"/>
</dbReference>
<dbReference type="PANTHER" id="PTHR40252:SF2">
    <property type="entry name" value="BLR0328 PROTEIN"/>
    <property type="match status" value="1"/>
</dbReference>
<accession>A0AB39XR60</accession>
<dbReference type="RefSeq" id="WP_369725637.1">
    <property type="nucleotide sequence ID" value="NZ_CP165734.1"/>
</dbReference>
<protein>
    <submittedName>
        <fullName evidence="3">FIST signal transduction protein</fullName>
    </submittedName>
</protein>
<sequence>MKASVVSTEARDSATAGKYLAAEIRKSLSNKSPGALVVFAAPEHDHQAMLSAIRKQLPDTILVGASSAGEFTNVTSGQGLACALGLVGDDVMFSYSVGRNLAMDATAAAQEIVSRFTSTPPGGFPFRAALVLADALAGHADILVDQLTLATAGQYQFFGGGAGDNAQFQKTTVFCGEEVLSDAAVALEILSAKPLGVGVSHGWRPASRAYRVTASDGMKVISLDGFPAIEAFEEHAEETHQNLDRKEPLPFFLHNIIGVDSGAEHRLRVPLAVDEEGAVMCAAEVPVGSVVRIMRTSTASAVSAAKQAASAALDALGGPPAAALFFDCVATRLRMGDEFGLELSSLQERFSEIPLTGCNTHGQIARAEGQFSGFHNCTAVVCVFPE</sequence>
<proteinExistence type="predicted"/>
<dbReference type="Pfam" id="PF10442">
    <property type="entry name" value="FIST_C"/>
    <property type="match status" value="1"/>
</dbReference>
<feature type="domain" description="FIST" evidence="1">
    <location>
        <begin position="32"/>
        <end position="227"/>
    </location>
</feature>
<gene>
    <name evidence="3" type="ORF">AB8Z38_13500</name>
</gene>
<reference evidence="3" key="1">
    <citation type="submission" date="2024-08" db="EMBL/GenBank/DDBJ databases">
        <authorList>
            <person name="Chaddad Z."/>
            <person name="Lamrabet M."/>
            <person name="Bouhnik O."/>
            <person name="Alami S."/>
            <person name="Wipf D."/>
            <person name="Courty P.E."/>
            <person name="Missbah El Idrissi M."/>
        </authorList>
    </citation>
    <scope>NUCLEOTIDE SEQUENCE</scope>
    <source>
        <strain evidence="3">LLZ17</strain>
    </source>
</reference>
<evidence type="ECO:0000259" key="1">
    <source>
        <dbReference type="SMART" id="SM00897"/>
    </source>
</evidence>
<dbReference type="InterPro" id="IPR013702">
    <property type="entry name" value="FIST_domain_N"/>
</dbReference>
<dbReference type="PANTHER" id="PTHR40252">
    <property type="entry name" value="BLR0328 PROTEIN"/>
    <property type="match status" value="1"/>
</dbReference>
<dbReference type="InterPro" id="IPR019494">
    <property type="entry name" value="FIST_C"/>
</dbReference>
<organism evidence="3">
    <name type="scientific">Bradyrhizobium sp. LLZ17</name>
    <dbReference type="NCBI Taxonomy" id="3239388"/>
    <lineage>
        <taxon>Bacteria</taxon>
        <taxon>Pseudomonadati</taxon>
        <taxon>Pseudomonadota</taxon>
        <taxon>Alphaproteobacteria</taxon>
        <taxon>Hyphomicrobiales</taxon>
        <taxon>Nitrobacteraceae</taxon>
        <taxon>Bradyrhizobium</taxon>
    </lineage>
</organism>
<dbReference type="SMART" id="SM01204">
    <property type="entry name" value="FIST_C"/>
    <property type="match status" value="1"/>
</dbReference>
<dbReference type="SMART" id="SM00897">
    <property type="entry name" value="FIST"/>
    <property type="match status" value="1"/>
</dbReference>
<dbReference type="EMBL" id="CP165734">
    <property type="protein sequence ID" value="XDV60273.1"/>
    <property type="molecule type" value="Genomic_DNA"/>
</dbReference>